<dbReference type="InterPro" id="IPR007539">
    <property type="entry name" value="DUF551"/>
</dbReference>
<gene>
    <name evidence="2" type="ORF">PROVALCAL_02563</name>
</gene>
<feature type="domain" description="DUF551" evidence="1">
    <location>
        <begin position="22"/>
        <end position="80"/>
    </location>
</feature>
<protein>
    <recommendedName>
        <fullName evidence="1">DUF551 domain-containing protein</fullName>
    </recommendedName>
</protein>
<dbReference type="Pfam" id="PF04448">
    <property type="entry name" value="DUF551"/>
    <property type="match status" value="1"/>
</dbReference>
<proteinExistence type="predicted"/>
<accession>B6XGS7</accession>
<evidence type="ECO:0000313" key="3">
    <source>
        <dbReference type="Proteomes" id="UP000003729"/>
    </source>
</evidence>
<dbReference type="AlphaFoldDB" id="B6XGS7"/>
<name>B6XGS7_9GAMM</name>
<comment type="caution">
    <text evidence="2">The sequence shown here is derived from an EMBL/GenBank/DDBJ whole genome shotgun (WGS) entry which is preliminary data.</text>
</comment>
<sequence length="85" mass="9735">MKGLNFKNQTDRGEHLMQGTNWVKCSDQYPDNCEFILFCAGGKTRAGWMLTLGGEFYDIKSGKWFDETEVSHWCDLPLPPMPEGE</sequence>
<dbReference type="EMBL" id="ABXW01000051">
    <property type="protein sequence ID" value="EEB45474.1"/>
    <property type="molecule type" value="Genomic_DNA"/>
</dbReference>
<reference evidence="2 3" key="2">
    <citation type="submission" date="2008-10" db="EMBL/GenBank/DDBJ databases">
        <authorList>
            <person name="Fulton L."/>
            <person name="Clifton S."/>
            <person name="Fulton B."/>
            <person name="Xu J."/>
            <person name="Minx P."/>
            <person name="Pepin K.H."/>
            <person name="Johnson M."/>
            <person name="Bhonagiri V."/>
            <person name="Nash W.E."/>
            <person name="Mardis E.R."/>
            <person name="Wilson R.K."/>
        </authorList>
    </citation>
    <scope>NUCLEOTIDE SEQUENCE [LARGE SCALE GENOMIC DNA]</scope>
    <source>
        <strain evidence="2 3">DSM 30120</strain>
    </source>
</reference>
<organism evidence="2 3">
    <name type="scientific">Providencia alcalifaciens DSM 30120</name>
    <dbReference type="NCBI Taxonomy" id="520999"/>
    <lineage>
        <taxon>Bacteria</taxon>
        <taxon>Pseudomonadati</taxon>
        <taxon>Pseudomonadota</taxon>
        <taxon>Gammaproteobacteria</taxon>
        <taxon>Enterobacterales</taxon>
        <taxon>Morganellaceae</taxon>
        <taxon>Providencia</taxon>
    </lineage>
</organism>
<reference evidence="2 3" key="1">
    <citation type="submission" date="2008-10" db="EMBL/GenBank/DDBJ databases">
        <title>Draft genome sequence of Providencia alcalifaciens (DSM 30120).</title>
        <authorList>
            <person name="Sudarsanam P."/>
            <person name="Ley R."/>
            <person name="Guruge J."/>
            <person name="Turnbaugh P.J."/>
            <person name="Mahowald M."/>
            <person name="Liep D."/>
            <person name="Gordon J."/>
        </authorList>
    </citation>
    <scope>NUCLEOTIDE SEQUENCE [LARGE SCALE GENOMIC DNA]</scope>
    <source>
        <strain evidence="2 3">DSM 30120</strain>
    </source>
</reference>
<evidence type="ECO:0000259" key="1">
    <source>
        <dbReference type="Pfam" id="PF04448"/>
    </source>
</evidence>
<dbReference type="Proteomes" id="UP000003729">
    <property type="component" value="Unassembled WGS sequence"/>
</dbReference>
<evidence type="ECO:0000313" key="2">
    <source>
        <dbReference type="EMBL" id="EEB45474.1"/>
    </source>
</evidence>